<dbReference type="AlphaFoldDB" id="A0A1H9KYH7"/>
<sequence>MNKKRTNLLVGFISAIVFIIGALSVFSLVILIKNGSPSLSDNSSGNTADLESKFHGTDDQPKNIINTEEGSRRTANYSGPTICQVDQYIYNSDGKILKDFHDGERYYLDMTVNADASEAVLVYDNVCYYIDAELNVTEIASDVSEAGICFDGGYCYCIKGEVGTPDQELFIYDIWNQTTEPLSKGNIIGACISPNGRVVAFYDHTGTDRICTAGIDIEKKTYITEYSPSVIAVSNDATMIYFNEYSSSKDCFKCIDHEQEIKLSEKYLLELYLTKACDQIMYMDNDGVKYYKAGNGGPTILTEDTEDLKFDIAGGKKMPISFFSDHYIVDTNSFSDAMMMHSFDDCYAFSGNTPKIICLTKDDEEAKYFQMAITAEGPVCIGSSDGDLVKFTFDGKEVARSVLYHTDEISIDFVANKTLDKIWFILDNDVYYLEKDKDAIMVADQGSRTNFDLMYDPFSDRCFYVKEDKYLCSVGTNSYDNETVCDYCHMLTYVTGEDHLVGFYDHDSHRYILIGDEILEEE</sequence>
<proteinExistence type="predicted"/>
<evidence type="ECO:0000313" key="4">
    <source>
        <dbReference type="Proteomes" id="UP000182584"/>
    </source>
</evidence>
<feature type="compositionally biased region" description="Polar residues" evidence="1">
    <location>
        <begin position="38"/>
        <end position="49"/>
    </location>
</feature>
<reference evidence="3 4" key="1">
    <citation type="submission" date="2016-10" db="EMBL/GenBank/DDBJ databases">
        <authorList>
            <person name="de Groot N.N."/>
        </authorList>
    </citation>
    <scope>NUCLEOTIDE SEQUENCE [LARGE SCALE GENOMIC DNA]</scope>
    <source>
        <strain evidence="3 4">AR40</strain>
    </source>
</reference>
<feature type="transmembrane region" description="Helical" evidence="2">
    <location>
        <begin position="7"/>
        <end position="32"/>
    </location>
</feature>
<accession>A0A1H9KYH7</accession>
<evidence type="ECO:0000256" key="2">
    <source>
        <dbReference type="SAM" id="Phobius"/>
    </source>
</evidence>
<gene>
    <name evidence="3" type="ORF">SAMN04487884_101213</name>
</gene>
<dbReference type="eggNOG" id="ENOG5031ZKN">
    <property type="taxonomic scope" value="Bacteria"/>
</dbReference>
<evidence type="ECO:0000313" key="3">
    <source>
        <dbReference type="EMBL" id="SER04216.1"/>
    </source>
</evidence>
<keyword evidence="2" id="KW-0472">Membrane</keyword>
<name>A0A1H9KYH7_BUTFI</name>
<dbReference type="RefSeq" id="WP_074753838.1">
    <property type="nucleotide sequence ID" value="NZ_FOGJ01000001.1"/>
</dbReference>
<feature type="compositionally biased region" description="Basic and acidic residues" evidence="1">
    <location>
        <begin position="50"/>
        <end position="61"/>
    </location>
</feature>
<organism evidence="3 4">
    <name type="scientific">Butyrivibrio fibrisolvens</name>
    <dbReference type="NCBI Taxonomy" id="831"/>
    <lineage>
        <taxon>Bacteria</taxon>
        <taxon>Bacillati</taxon>
        <taxon>Bacillota</taxon>
        <taxon>Clostridia</taxon>
        <taxon>Lachnospirales</taxon>
        <taxon>Lachnospiraceae</taxon>
        <taxon>Butyrivibrio</taxon>
    </lineage>
</organism>
<keyword evidence="2" id="KW-1133">Transmembrane helix</keyword>
<protein>
    <submittedName>
        <fullName evidence="3">Uncharacterized protein</fullName>
    </submittedName>
</protein>
<keyword evidence="2" id="KW-0812">Transmembrane</keyword>
<evidence type="ECO:0000256" key="1">
    <source>
        <dbReference type="SAM" id="MobiDB-lite"/>
    </source>
</evidence>
<dbReference type="OrthoDB" id="2002870at2"/>
<feature type="compositionally biased region" description="Polar residues" evidence="1">
    <location>
        <begin position="63"/>
        <end position="73"/>
    </location>
</feature>
<dbReference type="EMBL" id="FOGJ01000001">
    <property type="protein sequence ID" value="SER04216.1"/>
    <property type="molecule type" value="Genomic_DNA"/>
</dbReference>
<dbReference type="SUPFAM" id="SSF82171">
    <property type="entry name" value="DPP6 N-terminal domain-like"/>
    <property type="match status" value="1"/>
</dbReference>
<dbReference type="Proteomes" id="UP000182584">
    <property type="component" value="Unassembled WGS sequence"/>
</dbReference>
<feature type="region of interest" description="Disordered" evidence="1">
    <location>
        <begin position="38"/>
        <end position="73"/>
    </location>
</feature>